<dbReference type="AGR" id="MGI:1916244"/>
<dbReference type="AlphaFoldDB" id="Q8CF53"/>
<sequence length="90" mass="10529">MTLKMMKEMDWSPDKQLGAIRFLHPKDYGLQTPLSSGIQRVKAGLRSLCLFFNCCGYHYSKRQNKKVKDNKKWVCKARSEWCGKRLDSLT</sequence>
<gene>
    <name evidence="2" type="primary">1500015L24Rik</name>
</gene>
<protein>
    <submittedName>
        <fullName evidence="1">Uncharacterized protein</fullName>
    </submittedName>
</protein>
<reference evidence="1" key="3">
    <citation type="journal article" date="2000" name="Genome Res.">
        <title>RIKEN integrated sequence analysis (RISA) system--384-format sequencing pipeline with 384 multicapillary sequencer.</title>
        <authorList>
            <person name="Shibata K."/>
            <person name="Itoh M."/>
            <person name="Aizawa K."/>
            <person name="Nagaoka S."/>
            <person name="Sasaki N."/>
            <person name="Carninci P."/>
            <person name="Konno H."/>
            <person name="Akiyama J."/>
            <person name="Nishi K."/>
            <person name="Kitsunai T."/>
            <person name="Tashiro H."/>
            <person name="Itoh M."/>
            <person name="Sumi N."/>
            <person name="Ishii Y."/>
            <person name="Nakamura S."/>
            <person name="Hazama M."/>
            <person name="Nishine T."/>
            <person name="Harada A."/>
            <person name="Yamamoto R."/>
            <person name="Matsumoto H."/>
            <person name="Sakaguchi S."/>
            <person name="Ikegami T."/>
            <person name="Kashiwagi K."/>
            <person name="Fujiwake S."/>
            <person name="Inoue K."/>
            <person name="Togawa Y."/>
            <person name="Izawa M."/>
            <person name="Ohara E."/>
            <person name="Watahiki M."/>
            <person name="Yoneda Y."/>
            <person name="Ishikawa T."/>
            <person name="Ozawa K."/>
            <person name="Tanaka T."/>
            <person name="Matsuura S."/>
            <person name="Kawai J."/>
            <person name="Okazaki Y."/>
            <person name="Muramatsu M."/>
            <person name="Inoue Y."/>
            <person name="Kira A."/>
            <person name="Hayashizaki Y."/>
        </authorList>
    </citation>
    <scope>NUCLEOTIDE SEQUENCE</scope>
    <source>
        <strain evidence="1">C57BL/6J</strain>
        <tissue evidence="1">Cerebellum</tissue>
    </source>
</reference>
<evidence type="ECO:0000313" key="2">
    <source>
        <dbReference type="MGI" id="MGI:1916244"/>
    </source>
</evidence>
<reference evidence="1" key="1">
    <citation type="journal article" date="1999" name="Methods Enzymol.">
        <title>High-efficiency full-length cDNA cloning.</title>
        <authorList>
            <person name="Carninci P."/>
            <person name="Hayashizaki Y."/>
        </authorList>
    </citation>
    <scope>NUCLEOTIDE SEQUENCE</scope>
    <source>
        <strain evidence="1">C57BL/6J</strain>
        <tissue evidence="1">Cerebellum</tissue>
    </source>
</reference>
<reference evidence="1" key="8">
    <citation type="journal article" date="2005" name="Science">
        <title>Antisense Transcription in the Mammalian Transcriptome.</title>
        <authorList>
            <consortium name="RIKEN Genome Exploration Research Group and Genome Science Group (Genome Network Project Core Group) and the FANTOM Consortium"/>
        </authorList>
    </citation>
    <scope>NUCLEOTIDE SEQUENCE</scope>
    <source>
        <strain evidence="1">C57BL/6J</strain>
        <tissue evidence="1">Cerebellum</tissue>
    </source>
</reference>
<name>Q8CF53_MOUSE</name>
<dbReference type="EMBL" id="AK005254">
    <property type="protein sequence ID" value="BAC25108.1"/>
    <property type="molecule type" value="mRNA"/>
</dbReference>
<proteinExistence type="evidence at transcript level"/>
<reference evidence="1" key="7">
    <citation type="journal article" date="2005" name="Science">
        <title>The Transcriptional Landscape of the Mammalian Genome.</title>
        <authorList>
            <consortium name="The FANTOM Consortium"/>
            <consortium name="Riken Genome Exploration Research Group and Genome Science Group (Genome Network Project Core Group)"/>
        </authorList>
    </citation>
    <scope>NUCLEOTIDE SEQUENCE</scope>
    <source>
        <strain evidence="1">C57BL/6J</strain>
        <tissue evidence="1">Cerebellum</tissue>
    </source>
</reference>
<accession>Q8CF53</accession>
<reference evidence="1" key="4">
    <citation type="submission" date="2000-07" db="EMBL/GenBank/DDBJ databases">
        <authorList>
            <person name="Adachi J."/>
            <person name="Aizawa K."/>
            <person name="Akahira S."/>
            <person name="Akimura T."/>
            <person name="Arai A."/>
            <person name="Aono H."/>
            <person name="Arakawa T."/>
            <person name="Bono H."/>
            <person name="Carninci P."/>
            <person name="Fukuda S."/>
            <person name="Fukunishi Y."/>
            <person name="Furuno M."/>
            <person name="Hanagaki T."/>
            <person name="Hara A."/>
            <person name="Hayatsu N."/>
            <person name="Hiramoto K."/>
            <person name="Hiraoka T."/>
            <person name="Hori F."/>
            <person name="Imotani K."/>
            <person name="Ishii Y."/>
            <person name="Itoh M."/>
            <person name="Izawa M."/>
            <person name="Kasukawa T."/>
            <person name="Kato H."/>
            <person name="Kawai J."/>
            <person name="Kojima Y."/>
            <person name="Konno H."/>
            <person name="Kouda M."/>
            <person name="Koya S."/>
            <person name="Kurihara C."/>
            <person name="Matsuyama T."/>
            <person name="Miyazaki A."/>
            <person name="Nishi K."/>
            <person name="Nomura K."/>
            <person name="Numazaki R."/>
            <person name="Ohno M."/>
            <person name="Okazaki Y."/>
            <person name="Okido T."/>
            <person name="Owa C."/>
            <person name="Saito H."/>
            <person name="Saito R."/>
            <person name="Sakai C."/>
            <person name="Sakai K."/>
            <person name="Sano H."/>
            <person name="Sasaki D."/>
            <person name="Shibata K."/>
            <person name="Shibata Y."/>
            <person name="Shinagawa A."/>
            <person name="Shiraki T."/>
            <person name="Sogabe Y."/>
            <person name="Suzuki H."/>
            <person name="Tagami M."/>
            <person name="Tagawa A."/>
            <person name="Takahashi F."/>
            <person name="Tanaka T."/>
            <person name="Tejima Y."/>
            <person name="Toya T."/>
            <person name="Yamamura T."/>
            <person name="Yasunishi A."/>
            <person name="Yoshida K."/>
            <person name="Yoshino M."/>
            <person name="Muramatsu M."/>
            <person name="Hayashizaki Y."/>
        </authorList>
    </citation>
    <scope>NUCLEOTIDE SEQUENCE</scope>
    <source>
        <strain evidence="1">C57BL/6J</strain>
        <tissue evidence="1">Cerebellum</tissue>
    </source>
</reference>
<reference evidence="1" key="6">
    <citation type="journal article" date="2002" name="Nature">
        <title>Analysis of the mouse transcriptome based on functional annotation of 60,770 full-length cDNAs.</title>
        <authorList>
            <consortium name="The FANTOM Consortium and the RIKEN Genome Exploration Research Group Phase I and II Team"/>
        </authorList>
    </citation>
    <scope>NUCLEOTIDE SEQUENCE</scope>
    <source>
        <strain evidence="1">C57BL/6J</strain>
        <tissue evidence="1">Cerebellum</tissue>
    </source>
</reference>
<evidence type="ECO:0000313" key="1">
    <source>
        <dbReference type="EMBL" id="BAC25108.1"/>
    </source>
</evidence>
<reference evidence="1" key="5">
    <citation type="journal article" date="2001" name="Nature">
        <title>Functional annotation of a full-length mouse cDNA collection.</title>
        <authorList>
            <consortium name="The RIKEN Genome Exploration Research Group Phase II Team and the FANTOM Consortium"/>
        </authorList>
    </citation>
    <scope>NUCLEOTIDE SEQUENCE</scope>
    <source>
        <strain evidence="1">C57BL/6J</strain>
        <tissue evidence="1">Cerebellum</tissue>
    </source>
</reference>
<reference evidence="1" key="2">
    <citation type="journal article" date="2000" name="Genome Res.">
        <title>Normalization and subtraction of cap-trapper-selected cDNAs to prepare full-length cDNA libraries for rapid discovery of new genes.</title>
        <authorList>
            <person name="Carninci P."/>
            <person name="Shibata Y."/>
            <person name="Hayatsu N."/>
            <person name="Sugahara Y."/>
            <person name="Shibata K."/>
            <person name="Itoh M."/>
            <person name="Konno H."/>
            <person name="Okazaki Y."/>
            <person name="Muramatsu M."/>
            <person name="Hayashizaki Y."/>
        </authorList>
    </citation>
    <scope>NUCLEOTIDE SEQUENCE</scope>
    <source>
        <strain evidence="1">C57BL/6J</strain>
        <tissue evidence="1">Cerebellum</tissue>
    </source>
</reference>
<organism evidence="1">
    <name type="scientific">Mus musculus</name>
    <name type="common">Mouse</name>
    <dbReference type="NCBI Taxonomy" id="10090"/>
    <lineage>
        <taxon>Eukaryota</taxon>
        <taxon>Metazoa</taxon>
        <taxon>Chordata</taxon>
        <taxon>Craniata</taxon>
        <taxon>Vertebrata</taxon>
        <taxon>Euteleostomi</taxon>
        <taxon>Mammalia</taxon>
        <taxon>Eutheria</taxon>
        <taxon>Euarchontoglires</taxon>
        <taxon>Glires</taxon>
        <taxon>Rodentia</taxon>
        <taxon>Myomorpha</taxon>
        <taxon>Muroidea</taxon>
        <taxon>Muridae</taxon>
        <taxon>Murinae</taxon>
        <taxon>Mus</taxon>
        <taxon>Mus</taxon>
    </lineage>
</organism>
<dbReference type="MGI" id="MGI:1916244">
    <property type="gene designation" value="1500015L24Rik"/>
</dbReference>